<dbReference type="AlphaFoldDB" id="A0A9N6WSI7"/>
<dbReference type="InterPro" id="IPR013169">
    <property type="entry name" value="mRNA_splic_Cwf18-like"/>
</dbReference>
<sequence>MDATGAGATGDLESEALKRKKRIEALRQLKEQQQQQSADESTEQQQLPGPLFRSYKPADEELQKSSLPLAVPETVDRQISHDLDKAAEPPNVEEIDLLNLAPRKPDWDLKRDVAKKLAKLEKRTQRAIALLIRERLMEAKSDGVDLVNAVNSLN</sequence>
<dbReference type="PANTHER" id="PTHR31551:SF1">
    <property type="entry name" value="COILED-COIL DOMAIN-CONTAINING PROTEIN 12"/>
    <property type="match status" value="1"/>
</dbReference>
<proteinExistence type="predicted"/>
<reference evidence="2" key="1">
    <citation type="submission" date="2021-04" db="EMBL/GenBank/DDBJ databases">
        <authorList>
            <person name="Cornetti L."/>
        </authorList>
    </citation>
    <scope>NUCLEOTIDE SEQUENCE</scope>
</reference>
<name>A0A9N6WSI7_9CRUS</name>
<evidence type="ECO:0000256" key="1">
    <source>
        <dbReference type="SAM" id="MobiDB-lite"/>
    </source>
</evidence>
<accession>A0A9N6WSI7</accession>
<feature type="region of interest" description="Disordered" evidence="1">
    <location>
        <begin position="27"/>
        <end position="67"/>
    </location>
</feature>
<dbReference type="GO" id="GO:0071014">
    <property type="term" value="C:post-mRNA release spliceosomal complex"/>
    <property type="evidence" value="ECO:0007669"/>
    <property type="project" value="TreeGrafter"/>
</dbReference>
<dbReference type="PANTHER" id="PTHR31551">
    <property type="entry name" value="PRE-MRNA-SPLICING FACTOR CWF18"/>
    <property type="match status" value="1"/>
</dbReference>
<feature type="compositionally biased region" description="Low complexity" evidence="1">
    <location>
        <begin position="31"/>
        <end position="46"/>
    </location>
</feature>
<dbReference type="Pfam" id="PF08315">
    <property type="entry name" value="cwf18"/>
    <property type="match status" value="1"/>
</dbReference>
<gene>
    <name evidence="2" type="primary">EOG090X0KZ2</name>
</gene>
<dbReference type="EMBL" id="OC978563">
    <property type="protein sequence ID" value="CAG4635218.1"/>
    <property type="molecule type" value="Genomic_DNA"/>
</dbReference>
<evidence type="ECO:0000313" key="2">
    <source>
        <dbReference type="EMBL" id="CAG4635218.1"/>
    </source>
</evidence>
<dbReference type="GO" id="GO:0005684">
    <property type="term" value="C:U2-type spliceosomal complex"/>
    <property type="evidence" value="ECO:0007669"/>
    <property type="project" value="TreeGrafter"/>
</dbReference>
<organism evidence="2">
    <name type="scientific">Alona affinis</name>
    <dbReference type="NCBI Taxonomy" id="381656"/>
    <lineage>
        <taxon>Eukaryota</taxon>
        <taxon>Metazoa</taxon>
        <taxon>Ecdysozoa</taxon>
        <taxon>Arthropoda</taxon>
        <taxon>Crustacea</taxon>
        <taxon>Branchiopoda</taxon>
        <taxon>Diplostraca</taxon>
        <taxon>Cladocera</taxon>
        <taxon>Anomopoda</taxon>
        <taxon>Chydoridae</taxon>
        <taxon>Alona</taxon>
    </lineage>
</organism>
<protein>
    <submittedName>
        <fullName evidence="2">EOG090X0KZ2</fullName>
    </submittedName>
</protein>